<evidence type="ECO:0000313" key="3">
    <source>
        <dbReference type="Proteomes" id="UP000015523"/>
    </source>
</evidence>
<dbReference type="Proteomes" id="UP000015523">
    <property type="component" value="Unassembled WGS sequence"/>
</dbReference>
<accession>T0J9Q1</accession>
<dbReference type="RefSeq" id="WP_021316691.1">
    <property type="nucleotide sequence ID" value="NZ_AUWY01000033.1"/>
</dbReference>
<dbReference type="EMBL" id="AUWY01000033">
    <property type="protein sequence ID" value="EQB33567.1"/>
    <property type="molecule type" value="Genomic_DNA"/>
</dbReference>
<dbReference type="OrthoDB" id="7975584at2"/>
<evidence type="ECO:0008006" key="4">
    <source>
        <dbReference type="Google" id="ProtNLM"/>
    </source>
</evidence>
<keyword evidence="3" id="KW-1185">Reference proteome</keyword>
<feature type="transmembrane region" description="Helical" evidence="1">
    <location>
        <begin position="87"/>
        <end position="106"/>
    </location>
</feature>
<feature type="transmembrane region" description="Helical" evidence="1">
    <location>
        <begin position="198"/>
        <end position="218"/>
    </location>
</feature>
<keyword evidence="1" id="KW-0472">Membrane</keyword>
<dbReference type="STRING" id="1346791.M529_03585"/>
<reference evidence="2 3" key="1">
    <citation type="journal article" date="2013" name="Genome Announc.">
        <title>Draft Genome Sequence of Sphingobium ummariense Strain RL-3, a Hexachlorocyclohexane-Degrading Bacterium.</title>
        <authorList>
            <person name="Kohli P."/>
            <person name="Dua A."/>
            <person name="Sangwan N."/>
            <person name="Oldach P."/>
            <person name="Khurana J.P."/>
            <person name="Lal R."/>
        </authorList>
    </citation>
    <scope>NUCLEOTIDE SEQUENCE [LARGE SCALE GENOMIC DNA]</scope>
    <source>
        <strain evidence="2 3">RL-3</strain>
    </source>
</reference>
<evidence type="ECO:0000256" key="1">
    <source>
        <dbReference type="SAM" id="Phobius"/>
    </source>
</evidence>
<feature type="transmembrane region" description="Helical" evidence="1">
    <location>
        <begin position="253"/>
        <end position="272"/>
    </location>
</feature>
<feature type="transmembrane region" description="Helical" evidence="1">
    <location>
        <begin position="279"/>
        <end position="301"/>
    </location>
</feature>
<protein>
    <recommendedName>
        <fullName evidence="4">Glycosyltransferase RgtA/B/C/D-like domain-containing protein</fullName>
    </recommendedName>
</protein>
<dbReference type="eggNOG" id="COG4993">
    <property type="taxonomic scope" value="Bacteria"/>
</dbReference>
<comment type="caution">
    <text evidence="2">The sequence shown here is derived from an EMBL/GenBank/DDBJ whole genome shotgun (WGS) entry which is preliminary data.</text>
</comment>
<name>T0J9Q1_9SPHN</name>
<evidence type="ECO:0000313" key="2">
    <source>
        <dbReference type="EMBL" id="EQB33567.1"/>
    </source>
</evidence>
<keyword evidence="1" id="KW-1133">Transmembrane helix</keyword>
<gene>
    <name evidence="2" type="ORF">M529_03585</name>
</gene>
<dbReference type="AlphaFoldDB" id="T0J9Q1"/>
<dbReference type="PATRIC" id="fig|1346791.3.peg.695"/>
<organism evidence="2 3">
    <name type="scientific">Sphingobium ummariense RL-3</name>
    <dbReference type="NCBI Taxonomy" id="1346791"/>
    <lineage>
        <taxon>Bacteria</taxon>
        <taxon>Pseudomonadati</taxon>
        <taxon>Pseudomonadota</taxon>
        <taxon>Alphaproteobacteria</taxon>
        <taxon>Sphingomonadales</taxon>
        <taxon>Sphingomonadaceae</taxon>
        <taxon>Sphingobium</taxon>
    </lineage>
</organism>
<feature type="transmembrane region" description="Helical" evidence="1">
    <location>
        <begin position="127"/>
        <end position="148"/>
    </location>
</feature>
<sequence length="497" mass="53525">MLSIGISWRWIAAFVIVAALPMLIVSVPGASDYPNHLARHHVFAAIGQGTALDAYFNVDWRWIGNLGVDLPALALTPLLGVETATRLVSAMIAPLTVVGIILLSCSAHGRVTASAMLALPFAFAQPFLFGFLNYCLSVALALIVAAAWNFNRQHSLWRSLAFGAAAIAVWTTHIMGWAILLILVAGAELATARSGRDVLARAVRAASLLLPVVPLLVWRSSGGRLYWYEPELLSSKVMNFVTALKGLSMPLDLGMTLVIGLAAIFALLWAGGRRLEPRLAVGGGLLLIAALLLPTTVLGSWGADLRLTPVAMMVAIMAIGPAQRPDREKLLFLLGASLFLLRAGWTSAQWWRADRVLQSRLALLDKVPEGSRLGFLSAEAECRSWALTPDRKIGAYAITRRDAFTNTLFQIPGSDLMTIQRPSDSAHWFDGSQDIPTLCPQDTSDVAELRARMARMSRDGFTGLWIAGLDAKAVPALPGYVIAYAGGTDTLLLKARS</sequence>
<keyword evidence="1" id="KW-0812">Transmembrane</keyword>
<feature type="transmembrane region" description="Helical" evidence="1">
    <location>
        <begin position="7"/>
        <end position="27"/>
    </location>
</feature>
<feature type="transmembrane region" description="Helical" evidence="1">
    <location>
        <begin position="160"/>
        <end position="186"/>
    </location>
</feature>
<proteinExistence type="predicted"/>